<sequence>MKIEIIRDGKAIAASEQKNETYLVFQEEYQEGDTIALYPESKGFITLQLDAVLGRATLYADGTPFLLPVPFGQKHDCYHESVFKGCKHFLWARNAYEWEYDGYRNLALNPYDAHENSALFPHAKANIETRGESVFAARNAIDGIVASNGHGTWPWSSWGINRDPEAELSLDFGRTVAIDRIIFYTRADFPHDAWWTEGTLSFSDGSEIKAKLEKKDGAQTITFPEKKVTALKLSHLIKADDPSPFPALIQLEAYGREC</sequence>
<dbReference type="SUPFAM" id="SSF49785">
    <property type="entry name" value="Galactose-binding domain-like"/>
    <property type="match status" value="1"/>
</dbReference>
<dbReference type="Proteomes" id="UP000823615">
    <property type="component" value="Unassembled WGS sequence"/>
</dbReference>
<dbReference type="AlphaFoldDB" id="A0A9D9E2V3"/>
<accession>A0A9D9E2V3</accession>
<reference evidence="2" key="2">
    <citation type="journal article" date="2021" name="PeerJ">
        <title>Extensive microbial diversity within the chicken gut microbiome revealed by metagenomics and culture.</title>
        <authorList>
            <person name="Gilroy R."/>
            <person name="Ravi A."/>
            <person name="Getino M."/>
            <person name="Pursley I."/>
            <person name="Horton D.L."/>
            <person name="Alikhan N.F."/>
            <person name="Baker D."/>
            <person name="Gharbi K."/>
            <person name="Hall N."/>
            <person name="Watson M."/>
            <person name="Adriaenssens E.M."/>
            <person name="Foster-Nyarko E."/>
            <person name="Jarju S."/>
            <person name="Secka A."/>
            <person name="Antonio M."/>
            <person name="Oren A."/>
            <person name="Chaudhuri R.R."/>
            <person name="La Ragione R."/>
            <person name="Hildebrand F."/>
            <person name="Pallen M.J."/>
        </authorList>
    </citation>
    <scope>NUCLEOTIDE SEQUENCE</scope>
    <source>
        <strain evidence="2">7293</strain>
    </source>
</reference>
<dbReference type="Gene3D" id="2.60.120.260">
    <property type="entry name" value="Galactose-binding domain-like"/>
    <property type="match status" value="1"/>
</dbReference>
<evidence type="ECO:0000313" key="2">
    <source>
        <dbReference type="EMBL" id="MBO8436915.1"/>
    </source>
</evidence>
<evidence type="ECO:0000259" key="1">
    <source>
        <dbReference type="Pfam" id="PF24135"/>
    </source>
</evidence>
<proteinExistence type="predicted"/>
<feature type="domain" description="DUF7402" evidence="1">
    <location>
        <begin position="132"/>
        <end position="233"/>
    </location>
</feature>
<protein>
    <submittedName>
        <fullName evidence="2">Carbohydrate-binding protein</fullName>
    </submittedName>
</protein>
<dbReference type="Pfam" id="PF24135">
    <property type="entry name" value="DUF7402"/>
    <property type="match status" value="1"/>
</dbReference>
<dbReference type="EMBL" id="JADIMT010000093">
    <property type="protein sequence ID" value="MBO8436915.1"/>
    <property type="molecule type" value="Genomic_DNA"/>
</dbReference>
<evidence type="ECO:0000313" key="3">
    <source>
        <dbReference type="Proteomes" id="UP000823615"/>
    </source>
</evidence>
<dbReference type="InterPro" id="IPR008979">
    <property type="entry name" value="Galactose-bd-like_sf"/>
</dbReference>
<organism evidence="2 3">
    <name type="scientific">Candidatus Ornithospirochaeta stercoripullorum</name>
    <dbReference type="NCBI Taxonomy" id="2840899"/>
    <lineage>
        <taxon>Bacteria</taxon>
        <taxon>Pseudomonadati</taxon>
        <taxon>Spirochaetota</taxon>
        <taxon>Spirochaetia</taxon>
        <taxon>Spirochaetales</taxon>
        <taxon>Spirochaetaceae</taxon>
        <taxon>Spirochaetaceae incertae sedis</taxon>
        <taxon>Candidatus Ornithospirochaeta</taxon>
    </lineage>
</organism>
<reference evidence="2" key="1">
    <citation type="submission" date="2020-10" db="EMBL/GenBank/DDBJ databases">
        <authorList>
            <person name="Gilroy R."/>
        </authorList>
    </citation>
    <scope>NUCLEOTIDE SEQUENCE</scope>
    <source>
        <strain evidence="2">7293</strain>
    </source>
</reference>
<dbReference type="InterPro" id="IPR055826">
    <property type="entry name" value="DUF7402"/>
</dbReference>
<name>A0A9D9E2V3_9SPIO</name>
<gene>
    <name evidence="2" type="ORF">IAA97_08055</name>
</gene>
<comment type="caution">
    <text evidence="2">The sequence shown here is derived from an EMBL/GenBank/DDBJ whole genome shotgun (WGS) entry which is preliminary data.</text>
</comment>